<dbReference type="VEuPathDB" id="FungiDB:BLGHR1_11588"/>
<reference evidence="1 2" key="1">
    <citation type="submission" date="2017-11" db="EMBL/GenBank/DDBJ databases">
        <authorList>
            <person name="Kracher B."/>
        </authorList>
    </citation>
    <scope>NUCLEOTIDE SEQUENCE [LARGE SCALE GENOMIC DNA]</scope>
    <source>
        <strain evidence="1 2">RACE1</strain>
    </source>
</reference>
<dbReference type="EMBL" id="UNSH01000028">
    <property type="protein sequence ID" value="SZF00839.1"/>
    <property type="molecule type" value="Genomic_DNA"/>
</dbReference>
<proteinExistence type="predicted"/>
<sequence>MVARGQDTLLINGIDKVTFKPLRTANKLLINLVMDRDRRLTGWLRGQTDNPTAPKGYELNNPWRLEKRIT</sequence>
<organism evidence="1 2">
    <name type="scientific">Blumeria hordei</name>
    <name type="common">Barley powdery mildew</name>
    <name type="synonym">Blumeria graminis f. sp. hordei</name>
    <dbReference type="NCBI Taxonomy" id="2867405"/>
    <lineage>
        <taxon>Eukaryota</taxon>
        <taxon>Fungi</taxon>
        <taxon>Dikarya</taxon>
        <taxon>Ascomycota</taxon>
        <taxon>Pezizomycotina</taxon>
        <taxon>Leotiomycetes</taxon>
        <taxon>Erysiphales</taxon>
        <taxon>Erysiphaceae</taxon>
        <taxon>Blumeria</taxon>
    </lineage>
</organism>
<evidence type="ECO:0000313" key="2">
    <source>
        <dbReference type="Proteomes" id="UP000275772"/>
    </source>
</evidence>
<evidence type="ECO:0000313" key="1">
    <source>
        <dbReference type="EMBL" id="SZF00839.1"/>
    </source>
</evidence>
<name>A0A383UM32_BLUHO</name>
<gene>
    <name evidence="1" type="ORF">BLGHR1_11588</name>
</gene>
<dbReference type="Proteomes" id="UP000275772">
    <property type="component" value="Unassembled WGS sequence"/>
</dbReference>
<protein>
    <submittedName>
        <fullName evidence="1">Uncharacterized protein</fullName>
    </submittedName>
</protein>
<accession>A0A383UM32</accession>
<dbReference type="AlphaFoldDB" id="A0A383UM32"/>